<dbReference type="CDD" id="cd09117">
    <property type="entry name" value="PLDc_Bfil_DEXD_like"/>
    <property type="match status" value="1"/>
</dbReference>
<organism evidence="2 3">
    <name type="scientific">Haliscomenobacter hydrossis (strain ATCC 27775 / DSM 1100 / LMG 10767 / O)</name>
    <dbReference type="NCBI Taxonomy" id="760192"/>
    <lineage>
        <taxon>Bacteria</taxon>
        <taxon>Pseudomonadati</taxon>
        <taxon>Bacteroidota</taxon>
        <taxon>Saprospiria</taxon>
        <taxon>Saprospirales</taxon>
        <taxon>Haliscomenobacteraceae</taxon>
        <taxon>Haliscomenobacter</taxon>
    </lineage>
</organism>
<evidence type="ECO:0000259" key="1">
    <source>
        <dbReference type="Pfam" id="PF13091"/>
    </source>
</evidence>
<dbReference type="InterPro" id="IPR025202">
    <property type="entry name" value="PLD-like_dom"/>
</dbReference>
<dbReference type="SUPFAM" id="SSF56024">
    <property type="entry name" value="Phospholipase D/nuclease"/>
    <property type="match status" value="1"/>
</dbReference>
<keyword evidence="3" id="KW-1185">Reference proteome</keyword>
<name>F4KU44_HALH1</name>
<dbReference type="EMBL" id="CP002691">
    <property type="protein sequence ID" value="AEE50141.1"/>
    <property type="molecule type" value="Genomic_DNA"/>
</dbReference>
<dbReference type="HOGENOM" id="CLU_663362_0_0_10"/>
<evidence type="ECO:0000313" key="3">
    <source>
        <dbReference type="Proteomes" id="UP000008461"/>
    </source>
</evidence>
<proteinExistence type="predicted"/>
<feature type="domain" description="Phospholipase D-like" evidence="1">
    <location>
        <begin position="21"/>
        <end position="134"/>
    </location>
</feature>
<dbReference type="eggNOG" id="COG3886">
    <property type="taxonomic scope" value="Bacteria"/>
</dbReference>
<reference key="2">
    <citation type="submission" date="2011-04" db="EMBL/GenBank/DDBJ databases">
        <title>Complete sequence of chromosome of Haliscomenobacter hydrossis DSM 1100.</title>
        <authorList>
            <consortium name="US DOE Joint Genome Institute (JGI-PGF)"/>
            <person name="Lucas S."/>
            <person name="Han J."/>
            <person name="Lapidus A."/>
            <person name="Bruce D."/>
            <person name="Goodwin L."/>
            <person name="Pitluck S."/>
            <person name="Peters L."/>
            <person name="Kyrpides N."/>
            <person name="Mavromatis K."/>
            <person name="Ivanova N."/>
            <person name="Ovchinnikova G."/>
            <person name="Pagani I."/>
            <person name="Daligault H."/>
            <person name="Detter J.C."/>
            <person name="Han C."/>
            <person name="Land M."/>
            <person name="Hauser L."/>
            <person name="Markowitz V."/>
            <person name="Cheng J.-F."/>
            <person name="Hugenholtz P."/>
            <person name="Woyke T."/>
            <person name="Wu D."/>
            <person name="Verbarg S."/>
            <person name="Frueling A."/>
            <person name="Brambilla E."/>
            <person name="Klenk H.-P."/>
            <person name="Eisen J.A."/>
        </authorList>
    </citation>
    <scope>NUCLEOTIDE SEQUENCE</scope>
    <source>
        <strain>DSM 1100</strain>
    </source>
</reference>
<dbReference type="AlphaFoldDB" id="F4KU44"/>
<reference evidence="2 3" key="1">
    <citation type="journal article" date="2011" name="Stand. Genomic Sci.">
        <title>Complete genome sequence of Haliscomenobacter hydrossis type strain (O).</title>
        <authorList>
            <consortium name="US DOE Joint Genome Institute (JGI-PGF)"/>
            <person name="Daligault H."/>
            <person name="Lapidus A."/>
            <person name="Zeytun A."/>
            <person name="Nolan M."/>
            <person name="Lucas S."/>
            <person name="Del Rio T.G."/>
            <person name="Tice H."/>
            <person name="Cheng J.F."/>
            <person name="Tapia R."/>
            <person name="Han C."/>
            <person name="Goodwin L."/>
            <person name="Pitluck S."/>
            <person name="Liolios K."/>
            <person name="Pagani I."/>
            <person name="Ivanova N."/>
            <person name="Huntemann M."/>
            <person name="Mavromatis K."/>
            <person name="Mikhailova N."/>
            <person name="Pati A."/>
            <person name="Chen A."/>
            <person name="Palaniappan K."/>
            <person name="Land M."/>
            <person name="Hauser L."/>
            <person name="Brambilla E.M."/>
            <person name="Rohde M."/>
            <person name="Verbarg S."/>
            <person name="Goker M."/>
            <person name="Bristow J."/>
            <person name="Eisen J.A."/>
            <person name="Markowitz V."/>
            <person name="Hugenholtz P."/>
            <person name="Kyrpides N.C."/>
            <person name="Klenk H.P."/>
            <person name="Woyke T."/>
        </authorList>
    </citation>
    <scope>NUCLEOTIDE SEQUENCE [LARGE SCALE GENOMIC DNA]</scope>
    <source>
        <strain evidence="3">ATCC 27775 / DSM 1100 / LMG 10767 / O</strain>
    </source>
</reference>
<dbReference type="RefSeq" id="WP_013764691.1">
    <property type="nucleotide sequence ID" value="NC_015510.1"/>
</dbReference>
<gene>
    <name evidence="2" type="ordered locus">Halhy_2262</name>
</gene>
<accession>F4KU44</accession>
<protein>
    <recommendedName>
        <fullName evidence="1">Phospholipase D-like domain-containing protein</fullName>
    </recommendedName>
</protein>
<evidence type="ECO:0000313" key="2">
    <source>
        <dbReference type="EMBL" id="AEE50141.1"/>
    </source>
</evidence>
<dbReference type="Gene3D" id="3.30.870.10">
    <property type="entry name" value="Endonuclease Chain A"/>
    <property type="match status" value="1"/>
</dbReference>
<sequence length="427" mass="50326">MEKQVLKINSELKQLLPKAEEIWIAVAVMSDYGMNVIQENTNPHAKKNILVGIDLPTPPSVLKRLQGLQNEGKANVKYFYRKDQFFHPKLYVVKTNGALTAIVGSGNCTEGGLEKHLELSVKTVDQGLCQYLLEKYFNIYFKIGEPITSEFIEDYEVLFESRKEREKQDKQELTIFDKSANSKLKIKDLDFTNQFFEYIHFAAFEGTKPYSHAENVNNERYLVKMRLLDLHDLIYPHIEKRKWDLHPHHKLDNIVSSHAHSSWTGEEIGSLWLHYGRSPKELEKYEKEYGENQSSMYHMRLQVLIRNNSIDIWCRVGKNNGSILDREYFKTKMQTDSRFRTKFFQLCQILDDQYEIHINNVVKKVKSFTTPEELFEFTKSDKQKHYFIIGKSFKPDDRAFSTSNIVNTIMGEFEKLEPIYQHIRHRF</sequence>
<dbReference type="KEGG" id="hhy:Halhy_2262"/>
<dbReference type="Pfam" id="PF13091">
    <property type="entry name" value="PLDc_2"/>
    <property type="match status" value="1"/>
</dbReference>
<dbReference type="Proteomes" id="UP000008461">
    <property type="component" value="Chromosome"/>
</dbReference>